<evidence type="ECO:0000259" key="1">
    <source>
        <dbReference type="Pfam" id="PF00582"/>
    </source>
</evidence>
<dbReference type="EMBL" id="JBFAUJ010000012">
    <property type="protein sequence ID" value="MEV8463037.1"/>
    <property type="molecule type" value="Genomic_DNA"/>
</dbReference>
<dbReference type="SUPFAM" id="SSF52402">
    <property type="entry name" value="Adenine nucleotide alpha hydrolases-like"/>
    <property type="match status" value="2"/>
</dbReference>
<dbReference type="Gene3D" id="3.40.50.620">
    <property type="entry name" value="HUPs"/>
    <property type="match status" value="2"/>
</dbReference>
<proteinExistence type="predicted"/>
<protein>
    <submittedName>
        <fullName evidence="2">Universal stress protein</fullName>
    </submittedName>
</protein>
<reference evidence="2 3" key="1">
    <citation type="submission" date="2024-06" db="EMBL/GenBank/DDBJ databases">
        <title>The Natural Products Discovery Center: Release of the First 8490 Sequenced Strains for Exploring Actinobacteria Biosynthetic Diversity.</title>
        <authorList>
            <person name="Kalkreuter E."/>
            <person name="Kautsar S.A."/>
            <person name="Yang D."/>
            <person name="Bader C.D."/>
            <person name="Teijaro C.N."/>
            <person name="Fluegel L."/>
            <person name="Davis C.M."/>
            <person name="Simpson J.R."/>
            <person name="Lauterbach L."/>
            <person name="Steele A.D."/>
            <person name="Gui C."/>
            <person name="Meng S."/>
            <person name="Li G."/>
            <person name="Viehrig K."/>
            <person name="Ye F."/>
            <person name="Su P."/>
            <person name="Kiefer A.F."/>
            <person name="Nichols A."/>
            <person name="Cepeda A.J."/>
            <person name="Yan W."/>
            <person name="Fan B."/>
            <person name="Jiang Y."/>
            <person name="Adhikari A."/>
            <person name="Zheng C.-J."/>
            <person name="Schuster L."/>
            <person name="Cowan T.M."/>
            <person name="Smanski M.J."/>
            <person name="Chevrette M.G."/>
            <person name="De Carvalho L.P.S."/>
            <person name="Shen B."/>
        </authorList>
    </citation>
    <scope>NUCLEOTIDE SEQUENCE [LARGE SCALE GENOMIC DNA]</scope>
    <source>
        <strain evidence="2 3">NPDC052360</strain>
    </source>
</reference>
<dbReference type="InterPro" id="IPR014729">
    <property type="entry name" value="Rossmann-like_a/b/a_fold"/>
</dbReference>
<keyword evidence="3" id="KW-1185">Reference proteome</keyword>
<dbReference type="Proteomes" id="UP001553148">
    <property type="component" value="Unassembled WGS sequence"/>
</dbReference>
<accession>A0ABV3KWF7</accession>
<gene>
    <name evidence="2" type="ORF">AB0470_26210</name>
</gene>
<evidence type="ECO:0000313" key="3">
    <source>
        <dbReference type="Proteomes" id="UP001553148"/>
    </source>
</evidence>
<organism evidence="2 3">
    <name type="scientific">Streptomyces griseosporeus</name>
    <dbReference type="NCBI Taxonomy" id="1910"/>
    <lineage>
        <taxon>Bacteria</taxon>
        <taxon>Bacillati</taxon>
        <taxon>Actinomycetota</taxon>
        <taxon>Actinomycetes</taxon>
        <taxon>Kitasatosporales</taxon>
        <taxon>Streptomycetaceae</taxon>
        <taxon>Streptomyces</taxon>
    </lineage>
</organism>
<comment type="caution">
    <text evidence="2">The sequence shown here is derived from an EMBL/GenBank/DDBJ whole genome shotgun (WGS) entry which is preliminary data.</text>
</comment>
<dbReference type="InterPro" id="IPR006016">
    <property type="entry name" value="UspA"/>
</dbReference>
<name>A0ABV3KWF7_STRGS</name>
<feature type="domain" description="UspA" evidence="1">
    <location>
        <begin position="6"/>
        <end position="36"/>
    </location>
</feature>
<evidence type="ECO:0000313" key="2">
    <source>
        <dbReference type="EMBL" id="MEV8463037.1"/>
    </source>
</evidence>
<sequence>MTKPVGKRRHRLSGALLGSVSSAVAARAYWPVIVVRGDKAALAARHERMTLRQGCRDERRSRRSAFREAETRGCELDVVHTWRCPAEHATPSPEPAHRDDEQALALIDTLNAEAAADHPAVRVRRTVIDGPAGRHLVDRSAAADLVIIGARRRPRASVSSSAG</sequence>
<dbReference type="Pfam" id="PF00582">
    <property type="entry name" value="Usp"/>
    <property type="match status" value="2"/>
</dbReference>
<dbReference type="RefSeq" id="WP_343234105.1">
    <property type="nucleotide sequence ID" value="NZ_JBFAUJ010000012.1"/>
</dbReference>
<feature type="domain" description="UspA" evidence="1">
    <location>
        <begin position="63"/>
        <end position="155"/>
    </location>
</feature>